<accession>A0A061GYF3</accession>
<dbReference type="Proteomes" id="UP000026915">
    <property type="component" value="Chromosome 9"/>
</dbReference>
<dbReference type="InParanoid" id="A0A061GYF3"/>
<evidence type="ECO:0000313" key="1">
    <source>
        <dbReference type="EMBL" id="EOY34242.1"/>
    </source>
</evidence>
<proteinExistence type="predicted"/>
<sequence>MYNCIYEIYRIVAPHAVGPKRHVKKTFGITLPYLLTAEMLIVGVGGHSHTLPVAQSCALFLVRPIISVKIQDGSDFCCSWSYFPCLSSWEK</sequence>
<protein>
    <submittedName>
        <fullName evidence="1">Uncharacterized protein</fullName>
    </submittedName>
</protein>
<dbReference type="HOGENOM" id="CLU_2431438_0_0_1"/>
<organism evidence="1 2">
    <name type="scientific">Theobroma cacao</name>
    <name type="common">Cacao</name>
    <name type="synonym">Cocoa</name>
    <dbReference type="NCBI Taxonomy" id="3641"/>
    <lineage>
        <taxon>Eukaryota</taxon>
        <taxon>Viridiplantae</taxon>
        <taxon>Streptophyta</taxon>
        <taxon>Embryophyta</taxon>
        <taxon>Tracheophyta</taxon>
        <taxon>Spermatophyta</taxon>
        <taxon>Magnoliopsida</taxon>
        <taxon>eudicotyledons</taxon>
        <taxon>Gunneridae</taxon>
        <taxon>Pentapetalae</taxon>
        <taxon>rosids</taxon>
        <taxon>malvids</taxon>
        <taxon>Malvales</taxon>
        <taxon>Malvaceae</taxon>
        <taxon>Byttnerioideae</taxon>
        <taxon>Theobroma</taxon>
    </lineage>
</organism>
<gene>
    <name evidence="1" type="ORF">TCM_041981</name>
</gene>
<reference evidence="1 2" key="1">
    <citation type="journal article" date="2013" name="Genome Biol.">
        <title>The genome sequence of the most widely cultivated cacao type and its use to identify candidate genes regulating pod color.</title>
        <authorList>
            <person name="Motamayor J.C."/>
            <person name="Mockaitis K."/>
            <person name="Schmutz J."/>
            <person name="Haiminen N."/>
            <person name="Iii D.L."/>
            <person name="Cornejo O."/>
            <person name="Findley S.D."/>
            <person name="Zheng P."/>
            <person name="Utro F."/>
            <person name="Royaert S."/>
            <person name="Saski C."/>
            <person name="Jenkins J."/>
            <person name="Podicheti R."/>
            <person name="Zhao M."/>
            <person name="Scheffler B.E."/>
            <person name="Stack J.C."/>
            <person name="Feltus F.A."/>
            <person name="Mustiga G.M."/>
            <person name="Amores F."/>
            <person name="Phillips W."/>
            <person name="Marelli J.P."/>
            <person name="May G.D."/>
            <person name="Shapiro H."/>
            <person name="Ma J."/>
            <person name="Bustamante C.D."/>
            <person name="Schnell R.J."/>
            <person name="Main D."/>
            <person name="Gilbert D."/>
            <person name="Parida L."/>
            <person name="Kuhn D.N."/>
        </authorList>
    </citation>
    <scope>NUCLEOTIDE SEQUENCE [LARGE SCALE GENOMIC DNA]</scope>
    <source>
        <strain evidence="2">cv. Matina 1-6</strain>
    </source>
</reference>
<name>A0A061GYF3_THECC</name>
<keyword evidence="2" id="KW-1185">Reference proteome</keyword>
<dbReference type="AlphaFoldDB" id="A0A061GYF3"/>
<dbReference type="EMBL" id="CM001887">
    <property type="protein sequence ID" value="EOY34242.1"/>
    <property type="molecule type" value="Genomic_DNA"/>
</dbReference>
<dbReference type="Gramene" id="EOY34242">
    <property type="protein sequence ID" value="EOY34242"/>
    <property type="gene ID" value="TCM_041981"/>
</dbReference>
<evidence type="ECO:0000313" key="2">
    <source>
        <dbReference type="Proteomes" id="UP000026915"/>
    </source>
</evidence>